<organism evidence="3 4">
    <name type="scientific">Salinivirga cyanobacteriivorans</name>
    <dbReference type="NCBI Taxonomy" id="1307839"/>
    <lineage>
        <taxon>Bacteria</taxon>
        <taxon>Pseudomonadati</taxon>
        <taxon>Bacteroidota</taxon>
        <taxon>Bacteroidia</taxon>
        <taxon>Bacteroidales</taxon>
        <taxon>Salinivirgaceae</taxon>
        <taxon>Salinivirga</taxon>
    </lineage>
</organism>
<dbReference type="Pfam" id="PF03572">
    <property type="entry name" value="Peptidase_S41"/>
    <property type="match status" value="1"/>
</dbReference>
<feature type="signal peptide" evidence="1">
    <location>
        <begin position="1"/>
        <end position="17"/>
    </location>
</feature>
<gene>
    <name evidence="3" type="ORF">L21SP5_01818</name>
</gene>
<dbReference type="RefSeq" id="WP_057952920.1">
    <property type="nucleotide sequence ID" value="NZ_CP013118.1"/>
</dbReference>
<dbReference type="PANTHER" id="PTHR32060">
    <property type="entry name" value="TAIL-SPECIFIC PROTEASE"/>
    <property type="match status" value="1"/>
</dbReference>
<dbReference type="InterPro" id="IPR029045">
    <property type="entry name" value="ClpP/crotonase-like_dom_sf"/>
</dbReference>
<accession>A0A0S2HZB3</accession>
<dbReference type="Gene3D" id="3.90.226.10">
    <property type="entry name" value="2-enoyl-CoA Hydratase, Chain A, domain 1"/>
    <property type="match status" value="1"/>
</dbReference>
<feature type="domain" description="Tail specific protease" evidence="2">
    <location>
        <begin position="249"/>
        <end position="454"/>
    </location>
</feature>
<dbReference type="OrthoDB" id="2327485at2"/>
<dbReference type="KEGG" id="blq:L21SP5_01818"/>
<keyword evidence="4" id="KW-1185">Reference proteome</keyword>
<name>A0A0S2HZB3_9BACT</name>
<dbReference type="GO" id="GO:0006508">
    <property type="term" value="P:proteolysis"/>
    <property type="evidence" value="ECO:0007669"/>
    <property type="project" value="InterPro"/>
</dbReference>
<dbReference type="Proteomes" id="UP000064893">
    <property type="component" value="Chromosome"/>
</dbReference>
<evidence type="ECO:0000313" key="4">
    <source>
        <dbReference type="Proteomes" id="UP000064893"/>
    </source>
</evidence>
<dbReference type="GO" id="GO:0030288">
    <property type="term" value="C:outer membrane-bounded periplasmic space"/>
    <property type="evidence" value="ECO:0007669"/>
    <property type="project" value="TreeGrafter"/>
</dbReference>
<evidence type="ECO:0000256" key="1">
    <source>
        <dbReference type="SAM" id="SignalP"/>
    </source>
</evidence>
<reference evidence="3 4" key="1">
    <citation type="submission" date="2015-11" db="EMBL/GenBank/DDBJ databases">
        <title>Description and complete genome sequence of a novel strain predominating in hypersaline microbial mats and representing a new family of the Bacteriodetes phylum.</title>
        <authorList>
            <person name="Spring S."/>
            <person name="Bunk B."/>
            <person name="Sproer C."/>
            <person name="Klenk H.-P."/>
        </authorList>
    </citation>
    <scope>NUCLEOTIDE SEQUENCE [LARGE SCALE GENOMIC DNA]</scope>
    <source>
        <strain evidence="3 4">L21-Spi-D4</strain>
    </source>
</reference>
<dbReference type="GO" id="GO:0004175">
    <property type="term" value="F:endopeptidase activity"/>
    <property type="evidence" value="ECO:0007669"/>
    <property type="project" value="TreeGrafter"/>
</dbReference>
<dbReference type="STRING" id="1307839.L21SP5_01818"/>
<dbReference type="EMBL" id="CP013118">
    <property type="protein sequence ID" value="ALO15459.1"/>
    <property type="molecule type" value="Genomic_DNA"/>
</dbReference>
<proteinExistence type="predicted"/>
<evidence type="ECO:0000313" key="3">
    <source>
        <dbReference type="EMBL" id="ALO15459.1"/>
    </source>
</evidence>
<protein>
    <recommendedName>
        <fullName evidence="2">Tail specific protease domain-containing protein</fullName>
    </recommendedName>
</protein>
<dbReference type="PANTHER" id="PTHR32060:SF30">
    <property type="entry name" value="CARBOXY-TERMINAL PROCESSING PROTEASE CTPA"/>
    <property type="match status" value="1"/>
</dbReference>
<dbReference type="AlphaFoldDB" id="A0A0S2HZB3"/>
<evidence type="ECO:0000259" key="2">
    <source>
        <dbReference type="Pfam" id="PF03572"/>
    </source>
</evidence>
<dbReference type="InterPro" id="IPR005151">
    <property type="entry name" value="Tail-specific_protease"/>
</dbReference>
<feature type="chain" id="PRO_5006599300" description="Tail specific protease domain-containing protein" evidence="1">
    <location>
        <begin position="18"/>
        <end position="478"/>
    </location>
</feature>
<dbReference type="SUPFAM" id="SSF52096">
    <property type="entry name" value="ClpP/crotonase"/>
    <property type="match status" value="1"/>
</dbReference>
<sequence length="478" mass="55349" precursor="true">MKQVVFILLLLPPYLHAQECDCTSSFNWLKETFETNDAGFPVVIKTKGTDTYQNFSDSIAQHTKQIQNHTECVKLLDEWTHFFRKGHVGVYYTHNPDKNSRTQGTEAPKPQPKIWPVDTTALFKKLKDRKPPYGICDVWYNNNYKMVVVPDTINAQRDYVGVLLWTNKPQWKAGQVKTEFSDSGSLVNYYMADHTPQQQSFSYSLKYLKTGNFHWTRSTEYVAPEDTAEFSIYMTEVPRIKQINNETVLIRIPSFSYKYKEKIDNLIAENQPLLDSTQNLIIDVRGNGGGADRSFKNITPFLYTQPMKFHNIEIRSTPMNIAVYKKWFSKSFLQRVFFGLALKRRLKKNMGEYVAMTQAKIRTIDNYDPKPYPENVYVIADENCASSTEQFLLMAEQSSKTTIVGKTTFGAIDVSNVNTVMFPNNKYRLNYATSRSLRVSERIIDDIGITPEITIPDTVPKYRWLRYIEKNLLSKKGE</sequence>
<dbReference type="GO" id="GO:0008236">
    <property type="term" value="F:serine-type peptidase activity"/>
    <property type="evidence" value="ECO:0007669"/>
    <property type="project" value="InterPro"/>
</dbReference>
<keyword evidence="1" id="KW-0732">Signal</keyword>
<dbReference type="GO" id="GO:0007165">
    <property type="term" value="P:signal transduction"/>
    <property type="evidence" value="ECO:0007669"/>
    <property type="project" value="TreeGrafter"/>
</dbReference>